<feature type="region of interest" description="Disordered" evidence="2">
    <location>
        <begin position="351"/>
        <end position="514"/>
    </location>
</feature>
<feature type="domain" description="DNA endonuclease Ctp1 N-terminal" evidence="3">
    <location>
        <begin position="32"/>
        <end position="134"/>
    </location>
</feature>
<organism evidence="4 5">
    <name type="scientific">Anabarilius grahami</name>
    <name type="common">Kanglang fish</name>
    <name type="synonym">Barilius grahami</name>
    <dbReference type="NCBI Taxonomy" id="495550"/>
    <lineage>
        <taxon>Eukaryota</taxon>
        <taxon>Metazoa</taxon>
        <taxon>Chordata</taxon>
        <taxon>Craniata</taxon>
        <taxon>Vertebrata</taxon>
        <taxon>Euteleostomi</taxon>
        <taxon>Actinopterygii</taxon>
        <taxon>Neopterygii</taxon>
        <taxon>Teleostei</taxon>
        <taxon>Ostariophysi</taxon>
        <taxon>Cypriniformes</taxon>
        <taxon>Xenocyprididae</taxon>
        <taxon>Xenocypridinae</taxon>
        <taxon>Xenocypridinae incertae sedis</taxon>
        <taxon>Anabarilius</taxon>
    </lineage>
</organism>
<dbReference type="InterPro" id="IPR019518">
    <property type="entry name" value="CtIP_N"/>
</dbReference>
<dbReference type="Proteomes" id="UP000281406">
    <property type="component" value="Unassembled WGS sequence"/>
</dbReference>
<dbReference type="GO" id="GO:0003684">
    <property type="term" value="F:damaged DNA binding"/>
    <property type="evidence" value="ECO:0007669"/>
    <property type="project" value="TreeGrafter"/>
</dbReference>
<keyword evidence="1" id="KW-0175">Coiled coil</keyword>
<evidence type="ECO:0000313" key="5">
    <source>
        <dbReference type="Proteomes" id="UP000281406"/>
    </source>
</evidence>
<comment type="caution">
    <text evidence="4">The sequence shown here is derived from an EMBL/GenBank/DDBJ whole genome shotgun (WGS) entry which is preliminary data.</text>
</comment>
<name>A0A3N0Y181_ANAGA</name>
<evidence type="ECO:0000256" key="1">
    <source>
        <dbReference type="SAM" id="Coils"/>
    </source>
</evidence>
<evidence type="ECO:0000313" key="4">
    <source>
        <dbReference type="EMBL" id="ROL03980.1"/>
    </source>
</evidence>
<proteinExistence type="predicted"/>
<dbReference type="EMBL" id="RJVU01054598">
    <property type="protein sequence ID" value="ROL03980.1"/>
    <property type="molecule type" value="Genomic_DNA"/>
</dbReference>
<feature type="compositionally biased region" description="Low complexity" evidence="2">
    <location>
        <begin position="495"/>
        <end position="505"/>
    </location>
</feature>
<feature type="region of interest" description="Disordered" evidence="2">
    <location>
        <begin position="171"/>
        <end position="208"/>
    </location>
</feature>
<feature type="compositionally biased region" description="Basic and acidic residues" evidence="2">
    <location>
        <begin position="235"/>
        <end position="254"/>
    </location>
</feature>
<feature type="coiled-coil region" evidence="1">
    <location>
        <begin position="44"/>
        <end position="78"/>
    </location>
</feature>
<feature type="region of interest" description="Disordered" evidence="2">
    <location>
        <begin position="134"/>
        <end position="153"/>
    </location>
</feature>
<dbReference type="AlphaFoldDB" id="A0A3N0Y181"/>
<evidence type="ECO:0000256" key="2">
    <source>
        <dbReference type="SAM" id="MobiDB-lite"/>
    </source>
</evidence>
<feature type="compositionally biased region" description="Basic and acidic residues" evidence="2">
    <location>
        <begin position="540"/>
        <end position="559"/>
    </location>
</feature>
<feature type="compositionally biased region" description="Low complexity" evidence="2">
    <location>
        <begin position="439"/>
        <end position="469"/>
    </location>
</feature>
<feature type="compositionally biased region" description="Basic and acidic residues" evidence="2">
    <location>
        <begin position="374"/>
        <end position="387"/>
    </location>
</feature>
<sequence>MIFYTCKIITATVQLFTPLLSRFTVYLSLSTVWQEKVLELTNKKNIDTKRMEELYNRNQQMREQQRILTENIKQLENRLRAGLCDRCTVTQDVAKKRQQEYENSQIQSLQHISLLVSEMNALKKENDRLREELKGWRDSSNRQNGHSEDAISPEVKMSPDTAAAAVTLLTSGLKSRQPPPGDATVPAATVKRETDNSPADSLEKASEHKLMQSWSRAFSFESKGMLPASSPVRWGTEHGTERRSASVDSVEHRHSPLSPLIPSPLSLLKNSPIFSSTAPEERSSRQQIHAPVPFRPLPIKTGRLSIPWSLSESSDWVAAASSAVSSAIAVNPSQSPFSSSNILRFSKLVPPSGGLQSRIHCSTPGGLRPWSRRNLSEHAESREKKATEAVAAPPQWRVSAAQSERIFGENLREEEEDAPLDLSDSGRSKSQEREKTHSQSDASSSLSSSPHAALSSSSQCPSSPQSDQQTADNNTQQEEAQERCKEQEEVKEVETSSAAETSFSSENKKLPSLTISLQPVVVMEALKPGGQVTDTGSRPLEQEEKENNNLETSRKRPGQDTDALFQRSLKDRKIRLSRGPQGNHAAPDQG</sequence>
<feature type="region of interest" description="Disordered" evidence="2">
    <location>
        <begin position="230"/>
        <end position="256"/>
    </location>
</feature>
<gene>
    <name evidence="4" type="ORF">DPX16_23415</name>
</gene>
<protein>
    <submittedName>
        <fullName evidence="4">RBBP8 N-terminal-like protein</fullName>
    </submittedName>
</protein>
<dbReference type="OrthoDB" id="8809203at2759"/>
<feature type="compositionally biased region" description="Basic and acidic residues" evidence="2">
    <location>
        <begin position="134"/>
        <end position="149"/>
    </location>
</feature>
<reference evidence="4 5" key="1">
    <citation type="submission" date="2018-10" db="EMBL/GenBank/DDBJ databases">
        <title>Genome assembly for a Yunnan-Guizhou Plateau 3E fish, Anabarilius grahami (Regan), and its evolutionary and genetic applications.</title>
        <authorList>
            <person name="Jiang W."/>
        </authorList>
    </citation>
    <scope>NUCLEOTIDE SEQUENCE [LARGE SCALE GENOMIC DNA]</scope>
    <source>
        <strain evidence="4">AG-KIZ</strain>
        <tissue evidence="4">Muscle</tissue>
    </source>
</reference>
<feature type="compositionally biased region" description="Basic and acidic residues" evidence="2">
    <location>
        <begin position="480"/>
        <end position="494"/>
    </location>
</feature>
<evidence type="ECO:0000259" key="3">
    <source>
        <dbReference type="Pfam" id="PF10482"/>
    </source>
</evidence>
<feature type="compositionally biased region" description="Basic and acidic residues" evidence="2">
    <location>
        <begin position="190"/>
        <end position="208"/>
    </location>
</feature>
<dbReference type="PANTHER" id="PTHR15107:SF3">
    <property type="entry name" value="RBBP8 N-TERMINAL-LIKE PROTEIN"/>
    <property type="match status" value="1"/>
</dbReference>
<feature type="region of interest" description="Disordered" evidence="2">
    <location>
        <begin position="527"/>
        <end position="590"/>
    </location>
</feature>
<feature type="compositionally biased region" description="Basic and acidic residues" evidence="2">
    <location>
        <begin position="424"/>
        <end position="438"/>
    </location>
</feature>
<dbReference type="Pfam" id="PF10482">
    <property type="entry name" value="CtIP_N"/>
    <property type="match status" value="1"/>
</dbReference>
<accession>A0A3N0Y181</accession>
<keyword evidence="5" id="KW-1185">Reference proteome</keyword>
<dbReference type="GO" id="GO:0010792">
    <property type="term" value="P:DNA double-strand break processing involved in repair via single-strand annealing"/>
    <property type="evidence" value="ECO:0007669"/>
    <property type="project" value="TreeGrafter"/>
</dbReference>
<dbReference type="InterPro" id="IPR033316">
    <property type="entry name" value="RBBP8-like"/>
</dbReference>
<dbReference type="PANTHER" id="PTHR15107">
    <property type="entry name" value="RETINOBLASTOMA BINDING PROTEIN 8"/>
    <property type="match status" value="1"/>
</dbReference>